<proteinExistence type="predicted"/>
<protein>
    <submittedName>
        <fullName evidence="1">Putative ovule protein</fullName>
    </submittedName>
</protein>
<reference evidence="1" key="1">
    <citation type="submission" date="2015-12" db="EMBL/GenBank/DDBJ databases">
        <title>Gene expression during late stages of embryo sac development: a critical building block for successful pollen-pistil interactions.</title>
        <authorList>
            <person name="Liu Y."/>
            <person name="Joly V."/>
            <person name="Sabar M."/>
            <person name="Matton D.P."/>
        </authorList>
    </citation>
    <scope>NUCLEOTIDE SEQUENCE</scope>
</reference>
<name>A0A0V0GP29_SOLCH</name>
<accession>A0A0V0GP29</accession>
<dbReference type="AlphaFoldDB" id="A0A0V0GP29"/>
<dbReference type="EMBL" id="GEDG01034502">
    <property type="protein sequence ID" value="JAP09699.1"/>
    <property type="molecule type" value="Transcribed_RNA"/>
</dbReference>
<evidence type="ECO:0000313" key="1">
    <source>
        <dbReference type="EMBL" id="JAP09699.1"/>
    </source>
</evidence>
<organism evidence="1">
    <name type="scientific">Solanum chacoense</name>
    <name type="common">Chaco potato</name>
    <dbReference type="NCBI Taxonomy" id="4108"/>
    <lineage>
        <taxon>Eukaryota</taxon>
        <taxon>Viridiplantae</taxon>
        <taxon>Streptophyta</taxon>
        <taxon>Embryophyta</taxon>
        <taxon>Tracheophyta</taxon>
        <taxon>Spermatophyta</taxon>
        <taxon>Magnoliopsida</taxon>
        <taxon>eudicotyledons</taxon>
        <taxon>Gunneridae</taxon>
        <taxon>Pentapetalae</taxon>
        <taxon>asterids</taxon>
        <taxon>lamiids</taxon>
        <taxon>Solanales</taxon>
        <taxon>Solanaceae</taxon>
        <taxon>Solanoideae</taxon>
        <taxon>Solaneae</taxon>
        <taxon>Solanum</taxon>
    </lineage>
</organism>
<sequence>MFQYLKFLLPKSIYLALTSSKHSIKLFYFIAFFLKVKHRIPYNAIIQHCYSVAQTISKTFKLFHPNTQNS</sequence>